<proteinExistence type="predicted"/>
<name>A0A4Y6PY56_PERCE</name>
<evidence type="ECO:0000313" key="2">
    <source>
        <dbReference type="EMBL" id="QDG53160.1"/>
    </source>
</evidence>
<evidence type="ECO:0000256" key="1">
    <source>
        <dbReference type="SAM" id="Phobius"/>
    </source>
</evidence>
<dbReference type="OrthoDB" id="5517482at2"/>
<organism evidence="2 3">
    <name type="scientific">Persicimonas caeni</name>
    <dbReference type="NCBI Taxonomy" id="2292766"/>
    <lineage>
        <taxon>Bacteria</taxon>
        <taxon>Deltaproteobacteria</taxon>
        <taxon>Bradymonadales</taxon>
        <taxon>Bradymonadaceae</taxon>
        <taxon>Persicimonas</taxon>
    </lineage>
</organism>
<keyword evidence="1" id="KW-0472">Membrane</keyword>
<dbReference type="RefSeq" id="WP_141199621.1">
    <property type="nucleotide sequence ID" value="NZ_CP041186.1"/>
</dbReference>
<keyword evidence="1" id="KW-1133">Transmembrane helix</keyword>
<dbReference type="Proteomes" id="UP000315995">
    <property type="component" value="Chromosome"/>
</dbReference>
<keyword evidence="3" id="KW-1185">Reference proteome</keyword>
<dbReference type="EMBL" id="CP041186">
    <property type="protein sequence ID" value="QDG53160.1"/>
    <property type="molecule type" value="Genomic_DNA"/>
</dbReference>
<keyword evidence="1" id="KW-0812">Transmembrane</keyword>
<evidence type="ECO:0000313" key="3">
    <source>
        <dbReference type="Proteomes" id="UP000315995"/>
    </source>
</evidence>
<accession>A0A4Y6PY56</accession>
<feature type="transmembrane region" description="Helical" evidence="1">
    <location>
        <begin position="50"/>
        <end position="71"/>
    </location>
</feature>
<accession>A0A5B8Y8Q1</accession>
<gene>
    <name evidence="2" type="ORF">FIV42_21155</name>
</gene>
<sequence>MAADNDAQRLIDDSRTLMNDSKQVFDDVQQLYDNMRNKASIGEYYQENPYAVLAAAAGVGYVLGGGLFSPFTKRILKVAMKGMLIPLASSQIKNLTANVHPSEGPYESGQ</sequence>
<protein>
    <submittedName>
        <fullName evidence="2">Uncharacterized protein</fullName>
    </submittedName>
</protein>
<dbReference type="AlphaFoldDB" id="A0A4Y6PY56"/>
<reference evidence="2 3" key="1">
    <citation type="submission" date="2019-06" db="EMBL/GenBank/DDBJ databases">
        <title>Persicimonas caeni gen. nov., sp. nov., a predatory bacterium isolated from solar saltern.</title>
        <authorList>
            <person name="Wang S."/>
        </authorList>
    </citation>
    <scope>NUCLEOTIDE SEQUENCE [LARGE SCALE GENOMIC DNA]</scope>
    <source>
        <strain evidence="2 3">YN101</strain>
    </source>
</reference>